<dbReference type="EMBL" id="CAKLBY020000163">
    <property type="protein sequence ID" value="CAK7930159.1"/>
    <property type="molecule type" value="Genomic_DNA"/>
</dbReference>
<evidence type="ECO:0000313" key="1">
    <source>
        <dbReference type="EMBL" id="CAK7930159.1"/>
    </source>
</evidence>
<dbReference type="Proteomes" id="UP001162060">
    <property type="component" value="Unassembled WGS sequence"/>
</dbReference>
<protein>
    <submittedName>
        <fullName evidence="1">Uncharacterized protein</fullName>
    </submittedName>
</protein>
<proteinExistence type="predicted"/>
<reference evidence="1" key="1">
    <citation type="submission" date="2024-01" db="EMBL/GenBank/DDBJ databases">
        <authorList>
            <person name="Webb A."/>
        </authorList>
    </citation>
    <scope>NUCLEOTIDE SEQUENCE</scope>
    <source>
        <strain evidence="1">Pm1</strain>
    </source>
</reference>
<evidence type="ECO:0000313" key="2">
    <source>
        <dbReference type="Proteomes" id="UP001162060"/>
    </source>
</evidence>
<accession>A0AAV1U6D8</accession>
<name>A0AAV1U6D8_9STRA</name>
<dbReference type="AlphaFoldDB" id="A0AAV1U6D8"/>
<gene>
    <name evidence="1" type="ORF">PM001_LOCUS15309</name>
</gene>
<comment type="caution">
    <text evidence="1">The sequence shown here is derived from an EMBL/GenBank/DDBJ whole genome shotgun (WGS) entry which is preliminary data.</text>
</comment>
<organism evidence="1 2">
    <name type="scientific">Peronospora matthiolae</name>
    <dbReference type="NCBI Taxonomy" id="2874970"/>
    <lineage>
        <taxon>Eukaryota</taxon>
        <taxon>Sar</taxon>
        <taxon>Stramenopiles</taxon>
        <taxon>Oomycota</taxon>
        <taxon>Peronosporomycetes</taxon>
        <taxon>Peronosporales</taxon>
        <taxon>Peronosporaceae</taxon>
        <taxon>Peronospora</taxon>
    </lineage>
</organism>
<sequence>MFGSSGSETKLPPQKEGDHLAARNLVSSASEYLLPQESVIPAQPRQDSSLPEKWRLGRSFQYTPGCS</sequence>